<feature type="non-terminal residue" evidence="1">
    <location>
        <position position="1"/>
    </location>
</feature>
<proteinExistence type="predicted"/>
<dbReference type="AlphaFoldDB" id="E4YTE4"/>
<reference evidence="1" key="1">
    <citation type="journal article" date="2010" name="Science">
        <title>Plasticity of animal genome architecture unmasked by rapid evolution of a pelagic tunicate.</title>
        <authorList>
            <person name="Denoeud F."/>
            <person name="Henriet S."/>
            <person name="Mungpakdee S."/>
            <person name="Aury J.M."/>
            <person name="Da Silva C."/>
            <person name="Brinkmann H."/>
            <person name="Mikhaleva J."/>
            <person name="Olsen L.C."/>
            <person name="Jubin C."/>
            <person name="Canestro C."/>
            <person name="Bouquet J.M."/>
            <person name="Danks G."/>
            <person name="Poulain J."/>
            <person name="Campsteijn C."/>
            <person name="Adamski M."/>
            <person name="Cross I."/>
            <person name="Yadetie F."/>
            <person name="Muffato M."/>
            <person name="Louis A."/>
            <person name="Butcher S."/>
            <person name="Tsagkogeorga G."/>
            <person name="Konrad A."/>
            <person name="Singh S."/>
            <person name="Jensen M.F."/>
            <person name="Cong E.H."/>
            <person name="Eikeseth-Otteraa H."/>
            <person name="Noel B."/>
            <person name="Anthouard V."/>
            <person name="Porcel B.M."/>
            <person name="Kachouri-Lafond R."/>
            <person name="Nishino A."/>
            <person name="Ugolini M."/>
            <person name="Chourrout P."/>
            <person name="Nishida H."/>
            <person name="Aasland R."/>
            <person name="Huzurbazar S."/>
            <person name="Westhof E."/>
            <person name="Delsuc F."/>
            <person name="Lehrach H."/>
            <person name="Reinhardt R."/>
            <person name="Weissenbach J."/>
            <person name="Roy S.W."/>
            <person name="Artiguenave F."/>
            <person name="Postlethwait J.H."/>
            <person name="Manak J.R."/>
            <person name="Thompson E.M."/>
            <person name="Jaillon O."/>
            <person name="Du Pasquier L."/>
            <person name="Boudinot P."/>
            <person name="Liberles D.A."/>
            <person name="Volff J.N."/>
            <person name="Philippe H."/>
            <person name="Lenhard B."/>
            <person name="Roest Crollius H."/>
            <person name="Wincker P."/>
            <person name="Chourrout D."/>
        </authorList>
    </citation>
    <scope>NUCLEOTIDE SEQUENCE [LARGE SCALE GENOMIC DNA]</scope>
</reference>
<sequence>RSGAEWSGVITPTPLRSNRNLIRSLFTPLRSTEKNRSSERSIGDDAFEQRAVSADWPNFYIRVLLH</sequence>
<organism evidence="1">
    <name type="scientific">Oikopleura dioica</name>
    <name type="common">Tunicate</name>
    <dbReference type="NCBI Taxonomy" id="34765"/>
    <lineage>
        <taxon>Eukaryota</taxon>
        <taxon>Metazoa</taxon>
        <taxon>Chordata</taxon>
        <taxon>Tunicata</taxon>
        <taxon>Appendicularia</taxon>
        <taxon>Copelata</taxon>
        <taxon>Oikopleuridae</taxon>
        <taxon>Oikopleura</taxon>
    </lineage>
</organism>
<gene>
    <name evidence="1" type="ORF">GSOID_T00019251001</name>
</gene>
<accession>E4YTE4</accession>
<evidence type="ECO:0000313" key="1">
    <source>
        <dbReference type="EMBL" id="CBY38733.1"/>
    </source>
</evidence>
<name>E4YTE4_OIKDI</name>
<protein>
    <submittedName>
        <fullName evidence="1">Uncharacterized protein</fullName>
    </submittedName>
</protein>
<dbReference type="Proteomes" id="UP000011014">
    <property type="component" value="Unassembled WGS sequence"/>
</dbReference>
<dbReference type="EMBL" id="FN655309">
    <property type="protein sequence ID" value="CBY38733.1"/>
    <property type="molecule type" value="Genomic_DNA"/>
</dbReference>